<reference evidence="1 2" key="1">
    <citation type="journal article" date="2005" name="DNA Res.">
        <title>Complete genome sequence of the facultative anaerobic magnetotactic bacterium Magnetospirillum sp. strain AMB-1.</title>
        <authorList>
            <person name="Matsunaga T."/>
            <person name="Okamura Y."/>
            <person name="Fukuda Y."/>
            <person name="Wahyudi A.T."/>
            <person name="Murase Y."/>
            <person name="Takeyama H."/>
        </authorList>
    </citation>
    <scope>NUCLEOTIDE SEQUENCE [LARGE SCALE GENOMIC DNA]</scope>
    <source>
        <strain evidence="2">ATCC 700264 / AMB-1</strain>
    </source>
</reference>
<keyword evidence="2" id="KW-1185">Reference proteome</keyword>
<dbReference type="AlphaFoldDB" id="Q2W2G7"/>
<evidence type="ECO:0000313" key="2">
    <source>
        <dbReference type="Proteomes" id="UP000007058"/>
    </source>
</evidence>
<dbReference type="KEGG" id="mag:amb3154"/>
<dbReference type="Proteomes" id="UP000007058">
    <property type="component" value="Chromosome"/>
</dbReference>
<sequence length="121" mass="13513">MRVAGGVGHHDPSSYIVFTVNNRGSANVTLTNVGLLAYPSWWAKFRRKTSHSFFVKITGEIGCAIPYVLKAGEQFMTLARQDSELEALTRSHQVYGAIYHTYSDKPLLLRIAPILDDKTQT</sequence>
<dbReference type="STRING" id="342108.amb3154"/>
<evidence type="ECO:0000313" key="1">
    <source>
        <dbReference type="EMBL" id="BAE51958.1"/>
    </source>
</evidence>
<accession>Q2W2G7</accession>
<gene>
    <name evidence="1" type="ordered locus">amb3154</name>
</gene>
<dbReference type="HOGENOM" id="CLU_2035257_0_0_5"/>
<dbReference type="EMBL" id="AP007255">
    <property type="protein sequence ID" value="BAE51958.1"/>
    <property type="molecule type" value="Genomic_DNA"/>
</dbReference>
<protein>
    <submittedName>
        <fullName evidence="1">Uncharacterized protein</fullName>
    </submittedName>
</protein>
<organism evidence="1 2">
    <name type="scientific">Paramagnetospirillum magneticum (strain ATCC 700264 / AMB-1)</name>
    <name type="common">Magnetospirillum magneticum</name>
    <dbReference type="NCBI Taxonomy" id="342108"/>
    <lineage>
        <taxon>Bacteria</taxon>
        <taxon>Pseudomonadati</taxon>
        <taxon>Pseudomonadota</taxon>
        <taxon>Alphaproteobacteria</taxon>
        <taxon>Rhodospirillales</taxon>
        <taxon>Magnetospirillaceae</taxon>
        <taxon>Paramagnetospirillum</taxon>
    </lineage>
</organism>
<name>Q2W2G7_PARM1</name>
<proteinExistence type="predicted"/>